<protein>
    <submittedName>
        <fullName evidence="2">Uncharacterized protein</fullName>
    </submittedName>
</protein>
<gene>
    <name evidence="2" type="ORF">PUN28_010984</name>
</gene>
<comment type="caution">
    <text evidence="2">The sequence shown here is derived from an EMBL/GenBank/DDBJ whole genome shotgun (WGS) entry which is preliminary data.</text>
</comment>
<dbReference type="EMBL" id="JADYXP020000010">
    <property type="protein sequence ID" value="KAL0115809.1"/>
    <property type="molecule type" value="Genomic_DNA"/>
</dbReference>
<sequence length="46" mass="5213">MRKWQPRCRGENVGGAGGPIRRTADLPDCRYWILARNDDGAQNFHG</sequence>
<name>A0AAW2FIL9_9HYME</name>
<accession>A0AAW2FIL9</accession>
<keyword evidence="3" id="KW-1185">Reference proteome</keyword>
<evidence type="ECO:0000313" key="2">
    <source>
        <dbReference type="EMBL" id="KAL0115809.1"/>
    </source>
</evidence>
<evidence type="ECO:0000256" key="1">
    <source>
        <dbReference type="SAM" id="MobiDB-lite"/>
    </source>
</evidence>
<dbReference type="Proteomes" id="UP001430953">
    <property type="component" value="Unassembled WGS sequence"/>
</dbReference>
<proteinExistence type="predicted"/>
<evidence type="ECO:0000313" key="3">
    <source>
        <dbReference type="Proteomes" id="UP001430953"/>
    </source>
</evidence>
<reference evidence="2 3" key="1">
    <citation type="submission" date="2023-03" db="EMBL/GenBank/DDBJ databases">
        <title>High recombination rates correlate with genetic variation in Cardiocondyla obscurior ants.</title>
        <authorList>
            <person name="Errbii M."/>
        </authorList>
    </citation>
    <scope>NUCLEOTIDE SEQUENCE [LARGE SCALE GENOMIC DNA]</scope>
    <source>
        <strain evidence="2">Alpha-2009</strain>
        <tissue evidence="2">Whole body</tissue>
    </source>
</reference>
<organism evidence="2 3">
    <name type="scientific">Cardiocondyla obscurior</name>
    <dbReference type="NCBI Taxonomy" id="286306"/>
    <lineage>
        <taxon>Eukaryota</taxon>
        <taxon>Metazoa</taxon>
        <taxon>Ecdysozoa</taxon>
        <taxon>Arthropoda</taxon>
        <taxon>Hexapoda</taxon>
        <taxon>Insecta</taxon>
        <taxon>Pterygota</taxon>
        <taxon>Neoptera</taxon>
        <taxon>Endopterygota</taxon>
        <taxon>Hymenoptera</taxon>
        <taxon>Apocrita</taxon>
        <taxon>Aculeata</taxon>
        <taxon>Formicoidea</taxon>
        <taxon>Formicidae</taxon>
        <taxon>Myrmicinae</taxon>
        <taxon>Cardiocondyla</taxon>
    </lineage>
</organism>
<feature type="region of interest" description="Disordered" evidence="1">
    <location>
        <begin position="1"/>
        <end position="23"/>
    </location>
</feature>
<dbReference type="AlphaFoldDB" id="A0AAW2FIL9"/>